<dbReference type="GO" id="GO:0015079">
    <property type="term" value="F:potassium ion transmembrane transporter activity"/>
    <property type="evidence" value="ECO:0007669"/>
    <property type="project" value="InterPro"/>
</dbReference>
<dbReference type="PANTHER" id="PTHR36424">
    <property type="entry name" value="PHEROMONE-REGULATED MEMBRANE PROTEIN 6"/>
    <property type="match status" value="1"/>
</dbReference>
<feature type="domain" description="Non-haem dioxygenase N-terminal" evidence="2">
    <location>
        <begin position="368"/>
        <end position="464"/>
    </location>
</feature>
<keyword evidence="1" id="KW-0812">Transmembrane</keyword>
<evidence type="ECO:0000256" key="1">
    <source>
        <dbReference type="SAM" id="Phobius"/>
    </source>
</evidence>
<dbReference type="GO" id="GO:0005886">
    <property type="term" value="C:plasma membrane"/>
    <property type="evidence" value="ECO:0007669"/>
    <property type="project" value="InterPro"/>
</dbReference>
<sequence>MCCSKASWKRGHVQDHKFDFVDIDEFYERSCIRKLKYLFVWLIVLKSVAVYIADMWTAGILLIFDRWGSAVQPKIPFYISKWIYVGCIFVSFILLGLDMRKARNIIKSKDISYAFTSVIAYRSYVLKSYRHFCFFSQINNSKKTTDNIAFFVFFTFKGWKRLMFAEAPRQAISAFTLYSLFQSKKAGNYLNLRTYGDTFVQQLVTALMAFTLLIFKSMKRQEQRQLEEKAEAMGDFSHLKKKKSSIPVAPTILKPTLPKFEDERIQSAQPIQSIHPIKINNNNSNNIRIMTGSPEPIINSNNNFGQYNSPNLPGHGYQQYQTSIKMRYKNYLNYIFISYFEYTPTKYDFLKTAKESNSINEKSNLSNLPILDYNLVHNIEHNNQFLKQLRDAIINVGFLYVKNAPISKVNEIKWYSKKLFDLPMDEKLRIEMKNSPHFLGYNCQGMERTLNLKDNREQFDFATEM</sequence>
<feature type="transmembrane region" description="Helical" evidence="1">
    <location>
        <begin position="75"/>
        <end position="97"/>
    </location>
</feature>
<feature type="transmembrane region" description="Helical" evidence="1">
    <location>
        <begin position="199"/>
        <end position="215"/>
    </location>
</feature>
<dbReference type="Gene3D" id="2.60.120.330">
    <property type="entry name" value="B-lactam Antibiotic, Isopenicillin N Synthase, Chain"/>
    <property type="match status" value="1"/>
</dbReference>
<dbReference type="InterPro" id="IPR031606">
    <property type="entry name" value="Kch1/2"/>
</dbReference>
<dbReference type="Proteomes" id="UP000789706">
    <property type="component" value="Unassembled WGS sequence"/>
</dbReference>
<keyword evidence="4" id="KW-1185">Reference proteome</keyword>
<reference evidence="3" key="1">
    <citation type="submission" date="2021-06" db="EMBL/GenBank/DDBJ databases">
        <authorList>
            <person name="Kallberg Y."/>
            <person name="Tangrot J."/>
            <person name="Rosling A."/>
        </authorList>
    </citation>
    <scope>NUCLEOTIDE SEQUENCE</scope>
    <source>
        <strain evidence="3">AZ414A</strain>
    </source>
</reference>
<proteinExistence type="predicted"/>
<dbReference type="SUPFAM" id="SSF51197">
    <property type="entry name" value="Clavaminate synthase-like"/>
    <property type="match status" value="1"/>
</dbReference>
<name>A0A9N8YHV1_9GLOM</name>
<comment type="caution">
    <text evidence="3">The sequence shown here is derived from an EMBL/GenBank/DDBJ whole genome shotgun (WGS) entry which is preliminary data.</text>
</comment>
<dbReference type="Pfam" id="PF14226">
    <property type="entry name" value="DIOX_N"/>
    <property type="match status" value="1"/>
</dbReference>
<keyword evidence="1" id="KW-1133">Transmembrane helix</keyword>
<accession>A0A9N8YHV1</accession>
<keyword evidence="1" id="KW-0472">Membrane</keyword>
<protein>
    <submittedName>
        <fullName evidence="3">11503_t:CDS:1</fullName>
    </submittedName>
</protein>
<evidence type="ECO:0000259" key="2">
    <source>
        <dbReference type="Pfam" id="PF14226"/>
    </source>
</evidence>
<dbReference type="InterPro" id="IPR027443">
    <property type="entry name" value="IPNS-like_sf"/>
</dbReference>
<dbReference type="Pfam" id="PF16944">
    <property type="entry name" value="KCH"/>
    <property type="match status" value="1"/>
</dbReference>
<dbReference type="EMBL" id="CAJVPK010000004">
    <property type="protein sequence ID" value="CAG8432823.1"/>
    <property type="molecule type" value="Genomic_DNA"/>
</dbReference>
<dbReference type="PANTHER" id="PTHR36424:SF1">
    <property type="entry name" value="LOW AFFINITY K(+) TRANSPORTER 1-RELATED"/>
    <property type="match status" value="1"/>
</dbReference>
<dbReference type="AlphaFoldDB" id="A0A9N8YHV1"/>
<evidence type="ECO:0000313" key="3">
    <source>
        <dbReference type="EMBL" id="CAG8432823.1"/>
    </source>
</evidence>
<organism evidence="3 4">
    <name type="scientific">Diversispora eburnea</name>
    <dbReference type="NCBI Taxonomy" id="1213867"/>
    <lineage>
        <taxon>Eukaryota</taxon>
        <taxon>Fungi</taxon>
        <taxon>Fungi incertae sedis</taxon>
        <taxon>Mucoromycota</taxon>
        <taxon>Glomeromycotina</taxon>
        <taxon>Glomeromycetes</taxon>
        <taxon>Diversisporales</taxon>
        <taxon>Diversisporaceae</taxon>
        <taxon>Diversispora</taxon>
    </lineage>
</organism>
<gene>
    <name evidence="3" type="ORF">DEBURN_LOCUS150</name>
</gene>
<dbReference type="InterPro" id="IPR026992">
    <property type="entry name" value="DIOX_N"/>
</dbReference>
<feature type="transmembrane region" description="Helical" evidence="1">
    <location>
        <begin position="38"/>
        <end position="63"/>
    </location>
</feature>
<dbReference type="OrthoDB" id="2128042at2759"/>
<evidence type="ECO:0000313" key="4">
    <source>
        <dbReference type="Proteomes" id="UP000789706"/>
    </source>
</evidence>